<comment type="caution">
    <text evidence="4">The sequence shown here is derived from an EMBL/GenBank/DDBJ whole genome shotgun (WGS) entry which is preliminary data.</text>
</comment>
<dbReference type="GO" id="GO:0016788">
    <property type="term" value="F:hydrolase activity, acting on ester bonds"/>
    <property type="evidence" value="ECO:0007669"/>
    <property type="project" value="InterPro"/>
</dbReference>
<dbReference type="InterPro" id="IPR017850">
    <property type="entry name" value="Alkaline_phosphatase_core_sf"/>
</dbReference>
<dbReference type="RefSeq" id="WP_179715639.1">
    <property type="nucleotide sequence ID" value="NZ_JACBZT010000001.1"/>
</dbReference>
<evidence type="ECO:0000256" key="2">
    <source>
        <dbReference type="ARBA" id="ARBA00023026"/>
    </source>
</evidence>
<dbReference type="InterPro" id="IPR007312">
    <property type="entry name" value="Phosphoesterase"/>
</dbReference>
<accession>A0A853CD61</accession>
<protein>
    <submittedName>
        <fullName evidence="4">Phospholipase C</fullName>
    </submittedName>
</protein>
<dbReference type="EMBL" id="JACBZT010000001">
    <property type="protein sequence ID" value="NYJ04996.1"/>
    <property type="molecule type" value="Genomic_DNA"/>
</dbReference>
<evidence type="ECO:0000256" key="1">
    <source>
        <dbReference type="ARBA" id="ARBA00022801"/>
    </source>
</evidence>
<sequence length="366" mass="38610">MSRRRPWWLLLAVVVLAVPGLVGSAQARPGNASPYLPPARHVFVINLENKGFDETWGSGSAAPYLAQTLRAQGVLLTQYFGTAHNSLPNYLAQISGQAPNPQTQGDCQVYSSFVELGTVAPGQAVGQGCVYPADVPTLPGQLVAAGLSWKGYMEDMGTPCRHPALETPDDTQKAEVGDQYAARHNPFVYFRAITDSPDCAARDVDLSALRGDLGSIATTPNLAYITPNLCSDGHDAPCVDGRPGGLASADAWLRLWVPRILASPAFRRDGVLVITFDESDGPESDSAACCGEGPAPNTPLPGITGLGGGRVGALVISPFVRPGTWSTTPYNHYSLLASVEELFGLPKLGYAGTVNRFGLDVYTAGV</sequence>
<dbReference type="AlphaFoldDB" id="A0A853CD61"/>
<organism evidence="4 5">
    <name type="scientific">Petropleomorpha daqingensis</name>
    <dbReference type="NCBI Taxonomy" id="2026353"/>
    <lineage>
        <taxon>Bacteria</taxon>
        <taxon>Bacillati</taxon>
        <taxon>Actinomycetota</taxon>
        <taxon>Actinomycetes</taxon>
        <taxon>Geodermatophilales</taxon>
        <taxon>Geodermatophilaceae</taxon>
        <taxon>Petropleomorpha</taxon>
    </lineage>
</organism>
<evidence type="ECO:0000313" key="5">
    <source>
        <dbReference type="Proteomes" id="UP000541969"/>
    </source>
</evidence>
<dbReference type="Proteomes" id="UP000541969">
    <property type="component" value="Unassembled WGS sequence"/>
</dbReference>
<dbReference type="Pfam" id="PF04185">
    <property type="entry name" value="Phosphoesterase"/>
    <property type="match status" value="1"/>
</dbReference>
<dbReference type="PANTHER" id="PTHR31956">
    <property type="entry name" value="NON-SPECIFIC PHOSPHOLIPASE C4-RELATED"/>
    <property type="match status" value="1"/>
</dbReference>
<name>A0A853CD61_9ACTN</name>
<gene>
    <name evidence="4" type="ORF">GGQ55_001274</name>
</gene>
<feature type="signal peptide" evidence="3">
    <location>
        <begin position="1"/>
        <end position="27"/>
    </location>
</feature>
<keyword evidence="1" id="KW-0378">Hydrolase</keyword>
<dbReference type="PANTHER" id="PTHR31956:SF8">
    <property type="entry name" value="ACID PHOSPHATASE PHOA (AFU_ORTHOLOGUE AFUA_1G03570)"/>
    <property type="match status" value="1"/>
</dbReference>
<keyword evidence="5" id="KW-1185">Reference proteome</keyword>
<proteinExistence type="predicted"/>
<keyword evidence="3" id="KW-0732">Signal</keyword>
<evidence type="ECO:0000256" key="3">
    <source>
        <dbReference type="SAM" id="SignalP"/>
    </source>
</evidence>
<keyword evidence="2" id="KW-0843">Virulence</keyword>
<dbReference type="GO" id="GO:0009395">
    <property type="term" value="P:phospholipid catabolic process"/>
    <property type="evidence" value="ECO:0007669"/>
    <property type="project" value="TreeGrafter"/>
</dbReference>
<evidence type="ECO:0000313" key="4">
    <source>
        <dbReference type="EMBL" id="NYJ04996.1"/>
    </source>
</evidence>
<dbReference type="Gene3D" id="3.40.720.10">
    <property type="entry name" value="Alkaline Phosphatase, subunit A"/>
    <property type="match status" value="1"/>
</dbReference>
<reference evidence="4 5" key="1">
    <citation type="submission" date="2020-07" db="EMBL/GenBank/DDBJ databases">
        <title>Sequencing the genomes of 1000 actinobacteria strains.</title>
        <authorList>
            <person name="Klenk H.-P."/>
        </authorList>
    </citation>
    <scope>NUCLEOTIDE SEQUENCE [LARGE SCALE GENOMIC DNA]</scope>
    <source>
        <strain evidence="4 5">DSM 104001</strain>
    </source>
</reference>
<feature type="chain" id="PRO_5032550849" evidence="3">
    <location>
        <begin position="28"/>
        <end position="366"/>
    </location>
</feature>